<evidence type="ECO:0000256" key="1">
    <source>
        <dbReference type="ARBA" id="ARBA00022833"/>
    </source>
</evidence>
<dbReference type="Pfam" id="PF02585">
    <property type="entry name" value="PIG-L"/>
    <property type="match status" value="1"/>
</dbReference>
<keyword evidence="2" id="KW-0808">Transferase</keyword>
<evidence type="ECO:0000313" key="3">
    <source>
        <dbReference type="Proteomes" id="UP001064879"/>
    </source>
</evidence>
<name>A0ABY5SLA5_9MICO</name>
<dbReference type="GO" id="GO:0008168">
    <property type="term" value="F:methyltransferase activity"/>
    <property type="evidence" value="ECO:0007669"/>
    <property type="project" value="UniProtKB-KW"/>
</dbReference>
<proteinExistence type="predicted"/>
<dbReference type="GO" id="GO:0032259">
    <property type="term" value="P:methylation"/>
    <property type="evidence" value="ECO:0007669"/>
    <property type="project" value="UniProtKB-KW"/>
</dbReference>
<keyword evidence="1" id="KW-0862">Zinc</keyword>
<dbReference type="CDD" id="cd02440">
    <property type="entry name" value="AdoMet_MTases"/>
    <property type="match status" value="1"/>
</dbReference>
<protein>
    <submittedName>
        <fullName evidence="2">Bifunctional PIG-L family deacetylase/class I SAM-dependent methyltransferase</fullName>
    </submittedName>
</protein>
<reference evidence="2" key="1">
    <citation type="submission" date="2022-03" db="EMBL/GenBank/DDBJ databases">
        <title>Brevibacterium spongiae sp. nov., isolated from marine sponge.</title>
        <authorList>
            <person name="Li Z."/>
            <person name="Zhang M."/>
        </authorList>
    </citation>
    <scope>NUCLEOTIDE SEQUENCE</scope>
    <source>
        <strain evidence="2">WHS-Z9</strain>
    </source>
</reference>
<dbReference type="Pfam" id="PF05401">
    <property type="entry name" value="NodS"/>
    <property type="match status" value="1"/>
</dbReference>
<sequence>MQSQMSMRFSHQDRSTREDAWVQAGALDLPAVPESTIARGGTIIVLAAHPDDEALGAAALLARADEWSCQLKVLLFSAGEKSHPESPTYTGDQLKSIRLEEFDRALSTFDKAHSSRFLDLPDGQLPEYSSQIRDVIRQEIARSHGPVTLVAPYSRDGHCDHEAVGAAALDIGRSHYAVVLEYPIWFWHWAAPTDPRWQAWAILPDPQGLDRNALLACYPSQTEALSDQHGDEAILTSAHLEHFIRSHDTFVITDFRSGEASAGYGQEGIGRPINDASTASAVFDDVHRERSDPWTVWESEYEIAKRETLVSHLPSTSFSHILEIGCSVGALTRELAAYSVRVTAVDASCEALKTAKRLHTTTATEIAFLHATVPYEWPEGHFDCVVLSETGFYLTRAQLQRTLERIDESTPSRFVLVLCHWKGDIEDWPLTADEVHDACLDYWPRMRTDFRSEAEYRLDIVTVDKTDDFLPAEAVE</sequence>
<organism evidence="2 3">
    <name type="scientific">Brevibacterium spongiae</name>
    <dbReference type="NCBI Taxonomy" id="2909672"/>
    <lineage>
        <taxon>Bacteria</taxon>
        <taxon>Bacillati</taxon>
        <taxon>Actinomycetota</taxon>
        <taxon>Actinomycetes</taxon>
        <taxon>Micrococcales</taxon>
        <taxon>Brevibacteriaceae</taxon>
        <taxon>Brevibacterium</taxon>
    </lineage>
</organism>
<dbReference type="Gene3D" id="3.40.50.150">
    <property type="entry name" value="Vaccinia Virus protein VP39"/>
    <property type="match status" value="1"/>
</dbReference>
<dbReference type="Proteomes" id="UP001064879">
    <property type="component" value="Chromosome"/>
</dbReference>
<dbReference type="EMBL" id="CP093443">
    <property type="protein sequence ID" value="UVI35303.1"/>
    <property type="molecule type" value="Genomic_DNA"/>
</dbReference>
<dbReference type="SUPFAM" id="SSF53335">
    <property type="entry name" value="S-adenosyl-L-methionine-dependent methyltransferases"/>
    <property type="match status" value="1"/>
</dbReference>
<dbReference type="Gene3D" id="3.40.50.10320">
    <property type="entry name" value="LmbE-like"/>
    <property type="match status" value="1"/>
</dbReference>
<dbReference type="RefSeq" id="WP_265417963.1">
    <property type="nucleotide sequence ID" value="NZ_CP093443.1"/>
</dbReference>
<dbReference type="InterPro" id="IPR003737">
    <property type="entry name" value="GlcNAc_PI_deacetylase-related"/>
</dbReference>
<dbReference type="PANTHER" id="PTHR12993">
    <property type="entry name" value="N-ACETYLGLUCOSAMINYL-PHOSPHATIDYLINOSITOL DE-N-ACETYLASE-RELATED"/>
    <property type="match status" value="1"/>
</dbReference>
<dbReference type="InterPro" id="IPR029063">
    <property type="entry name" value="SAM-dependent_MTases_sf"/>
</dbReference>
<keyword evidence="3" id="KW-1185">Reference proteome</keyword>
<evidence type="ECO:0000313" key="2">
    <source>
        <dbReference type="EMBL" id="UVI35303.1"/>
    </source>
</evidence>
<accession>A0ABY5SLA5</accession>
<dbReference type="SUPFAM" id="SSF102588">
    <property type="entry name" value="LmbE-like"/>
    <property type="match status" value="1"/>
</dbReference>
<dbReference type="PANTHER" id="PTHR12993:SF11">
    <property type="entry name" value="N-ACETYLGLUCOSAMINYL-PHOSPHATIDYLINOSITOL DE-N-ACETYLASE"/>
    <property type="match status" value="1"/>
</dbReference>
<dbReference type="InterPro" id="IPR008715">
    <property type="entry name" value="SAM-MeTfrase_NodS-like"/>
</dbReference>
<dbReference type="InterPro" id="IPR024078">
    <property type="entry name" value="LmbE-like_dom_sf"/>
</dbReference>
<keyword evidence="2" id="KW-0489">Methyltransferase</keyword>
<gene>
    <name evidence="2" type="ORF">L1F31_14430</name>
</gene>